<keyword evidence="1" id="KW-0732">Signal</keyword>
<evidence type="ECO:0008006" key="4">
    <source>
        <dbReference type="Google" id="ProtNLM"/>
    </source>
</evidence>
<reference evidence="2 3" key="1">
    <citation type="submission" date="2014-06" db="EMBL/GenBank/DDBJ databases">
        <title>Evolutionary Origins and Diversification of the Mycorrhizal Mutualists.</title>
        <authorList>
            <consortium name="DOE Joint Genome Institute"/>
            <consortium name="Mycorrhizal Genomics Consortium"/>
            <person name="Kohler A."/>
            <person name="Kuo A."/>
            <person name="Nagy L.G."/>
            <person name="Floudas D."/>
            <person name="Copeland A."/>
            <person name="Barry K.W."/>
            <person name="Cichocki N."/>
            <person name="Veneault-Fourrey C."/>
            <person name="LaButti K."/>
            <person name="Lindquist E.A."/>
            <person name="Lipzen A."/>
            <person name="Lundell T."/>
            <person name="Morin E."/>
            <person name="Murat C."/>
            <person name="Riley R."/>
            <person name="Ohm R."/>
            <person name="Sun H."/>
            <person name="Tunlid A."/>
            <person name="Henrissat B."/>
            <person name="Grigoriev I.V."/>
            <person name="Hibbett D.S."/>
            <person name="Martin F."/>
        </authorList>
    </citation>
    <scope>NUCLEOTIDE SEQUENCE [LARGE SCALE GENOMIC DNA]</scope>
    <source>
        <strain evidence="2 3">FD-325 SS-3</strain>
    </source>
</reference>
<protein>
    <recommendedName>
        <fullName evidence="4">Secreted protein</fullName>
    </recommendedName>
</protein>
<keyword evidence="3" id="KW-1185">Reference proteome</keyword>
<name>A0A0C9T7C2_PLICR</name>
<evidence type="ECO:0000313" key="2">
    <source>
        <dbReference type="EMBL" id="KII84078.1"/>
    </source>
</evidence>
<feature type="chain" id="PRO_5002203531" description="Secreted protein" evidence="1">
    <location>
        <begin position="29"/>
        <end position="94"/>
    </location>
</feature>
<sequence>MIRAWPWRAWTATLALRVAYCGVHPGLGKRYRCHHTSSKSSLVLATTIVPLHAVNLRCGTRLRCIKCTPTDHGFSTIHFRDQSSPRTVLDGFVV</sequence>
<organism evidence="2 3">
    <name type="scientific">Plicaturopsis crispa FD-325 SS-3</name>
    <dbReference type="NCBI Taxonomy" id="944288"/>
    <lineage>
        <taxon>Eukaryota</taxon>
        <taxon>Fungi</taxon>
        <taxon>Dikarya</taxon>
        <taxon>Basidiomycota</taxon>
        <taxon>Agaricomycotina</taxon>
        <taxon>Agaricomycetes</taxon>
        <taxon>Agaricomycetidae</taxon>
        <taxon>Amylocorticiales</taxon>
        <taxon>Amylocorticiaceae</taxon>
        <taxon>Plicatura</taxon>
        <taxon>Plicaturopsis crispa</taxon>
    </lineage>
</organism>
<accession>A0A0C9T7C2</accession>
<gene>
    <name evidence="2" type="ORF">PLICRDRAFT_368332</name>
</gene>
<dbReference type="AlphaFoldDB" id="A0A0C9T7C2"/>
<evidence type="ECO:0000313" key="3">
    <source>
        <dbReference type="Proteomes" id="UP000053263"/>
    </source>
</evidence>
<dbReference type="Proteomes" id="UP000053263">
    <property type="component" value="Unassembled WGS sequence"/>
</dbReference>
<dbReference type="HOGENOM" id="CLU_2387090_0_0_1"/>
<dbReference type="EMBL" id="KN832572">
    <property type="protein sequence ID" value="KII84078.1"/>
    <property type="molecule type" value="Genomic_DNA"/>
</dbReference>
<feature type="signal peptide" evidence="1">
    <location>
        <begin position="1"/>
        <end position="28"/>
    </location>
</feature>
<proteinExistence type="predicted"/>
<evidence type="ECO:0000256" key="1">
    <source>
        <dbReference type="SAM" id="SignalP"/>
    </source>
</evidence>